<reference evidence="1 2" key="1">
    <citation type="submission" date="2019-02" db="EMBL/GenBank/DDBJ databases">
        <authorList>
            <consortium name="Pathogen Informatics"/>
        </authorList>
    </citation>
    <scope>NUCLEOTIDE SEQUENCE [LARGE SCALE GENOMIC DNA]</scope>
    <source>
        <strain evidence="1 2">3012STDY6756504</strain>
    </source>
</reference>
<evidence type="ECO:0000313" key="1">
    <source>
        <dbReference type="EMBL" id="VFB00067.1"/>
    </source>
</evidence>
<sequence length="77" mass="8535">MGGSTFHLLDFDSPRLPTSAWHESAAFGELSPTMPNAKKRAFAIWRSKHPDPSSQPILTFTPTTWSTFLATLKSTPM</sequence>
<evidence type="ECO:0000313" key="2">
    <source>
        <dbReference type="Proteomes" id="UP000290439"/>
    </source>
</evidence>
<dbReference type="AlphaFoldDB" id="A0A4U8W223"/>
<name>A0A4U8W223_9NOCA</name>
<dbReference type="Proteomes" id="UP000290439">
    <property type="component" value="Chromosome"/>
</dbReference>
<organism evidence="1 2">
    <name type="scientific">Nocardia cyriacigeorgica</name>
    <dbReference type="NCBI Taxonomy" id="135487"/>
    <lineage>
        <taxon>Bacteria</taxon>
        <taxon>Bacillati</taxon>
        <taxon>Actinomycetota</taxon>
        <taxon>Actinomycetes</taxon>
        <taxon>Mycobacteriales</taxon>
        <taxon>Nocardiaceae</taxon>
        <taxon>Nocardia</taxon>
    </lineage>
</organism>
<protein>
    <submittedName>
        <fullName evidence="1">Uncharacterized protein</fullName>
    </submittedName>
</protein>
<dbReference type="RefSeq" id="WP_232052244.1">
    <property type="nucleotide sequence ID" value="NZ_LR215973.1"/>
</dbReference>
<dbReference type="EMBL" id="LR215973">
    <property type="protein sequence ID" value="VFB00067.1"/>
    <property type="molecule type" value="Genomic_DNA"/>
</dbReference>
<accession>A0A4U8W223</accession>
<proteinExistence type="predicted"/>
<gene>
    <name evidence="1" type="ORF">NCTC10797_03858</name>
</gene>